<dbReference type="InterPro" id="IPR020845">
    <property type="entry name" value="AMP-binding_CS"/>
</dbReference>
<dbReference type="GO" id="GO:0005886">
    <property type="term" value="C:plasma membrane"/>
    <property type="evidence" value="ECO:0007669"/>
    <property type="project" value="TreeGrafter"/>
</dbReference>
<dbReference type="Proteomes" id="UP000556084">
    <property type="component" value="Unassembled WGS sequence"/>
</dbReference>
<feature type="region of interest" description="N-terminal hotdog fold" evidence="14">
    <location>
        <begin position="941"/>
        <end position="1066"/>
    </location>
</feature>
<dbReference type="SUPFAM" id="SSF47336">
    <property type="entry name" value="ACP-like"/>
    <property type="match status" value="2"/>
</dbReference>
<keyword evidence="8" id="KW-0436">Ligase</keyword>
<keyword evidence="9" id="KW-0808">Transferase</keyword>
<dbReference type="GO" id="GO:0006633">
    <property type="term" value="P:fatty acid biosynthetic process"/>
    <property type="evidence" value="ECO:0007669"/>
    <property type="project" value="InterPro"/>
</dbReference>
<comment type="pathway">
    <text evidence="3">Siderophore biosynthesis; mycobactin biosynthesis.</text>
</comment>
<keyword evidence="10" id="KW-0045">Antibiotic biosynthesis</keyword>
<dbReference type="Pfam" id="PF00550">
    <property type="entry name" value="PP-binding"/>
    <property type="match status" value="2"/>
</dbReference>
<dbReference type="Pfam" id="PF02801">
    <property type="entry name" value="Ketoacyl-synt_C"/>
    <property type="match status" value="1"/>
</dbReference>
<dbReference type="GO" id="GO:0043041">
    <property type="term" value="P:amino acid activation for nonribosomal peptide biosynthetic process"/>
    <property type="evidence" value="ECO:0007669"/>
    <property type="project" value="UniProtKB-ARBA"/>
</dbReference>
<dbReference type="PROSITE" id="PS50075">
    <property type="entry name" value="CARRIER"/>
    <property type="match status" value="2"/>
</dbReference>
<evidence type="ECO:0000259" key="15">
    <source>
        <dbReference type="PROSITE" id="PS50075"/>
    </source>
</evidence>
<dbReference type="EMBL" id="JACHJH010000010">
    <property type="protein sequence ID" value="MBB4895859.1"/>
    <property type="molecule type" value="Genomic_DNA"/>
</dbReference>
<evidence type="ECO:0000256" key="11">
    <source>
        <dbReference type="ARBA" id="ARBA00023315"/>
    </source>
</evidence>
<dbReference type="PANTHER" id="PTHR43775:SF37">
    <property type="entry name" value="SI:DKEY-61P9.11"/>
    <property type="match status" value="1"/>
</dbReference>
<keyword evidence="7" id="KW-0597">Phosphoprotein</keyword>
<dbReference type="GO" id="GO:0016874">
    <property type="term" value="F:ligase activity"/>
    <property type="evidence" value="ECO:0007669"/>
    <property type="project" value="UniProtKB-KW"/>
</dbReference>
<comment type="pathway">
    <text evidence="2">Antibiotic biosynthesis.</text>
</comment>
<feature type="domain" description="Ketosynthase family 3 (KS3)" evidence="16">
    <location>
        <begin position="35"/>
        <end position="461"/>
    </location>
</feature>
<dbReference type="PANTHER" id="PTHR43775">
    <property type="entry name" value="FATTY ACID SYNTHASE"/>
    <property type="match status" value="1"/>
</dbReference>
<feature type="region of interest" description="C-terminal hotdog fold" evidence="14">
    <location>
        <begin position="1083"/>
        <end position="1228"/>
    </location>
</feature>
<keyword evidence="19" id="KW-1185">Reference proteome</keyword>
<dbReference type="CDD" id="cd00833">
    <property type="entry name" value="PKS"/>
    <property type="match status" value="1"/>
</dbReference>
<evidence type="ECO:0000313" key="19">
    <source>
        <dbReference type="Proteomes" id="UP000556084"/>
    </source>
</evidence>
<dbReference type="InterPro" id="IPR000873">
    <property type="entry name" value="AMP-dep_synth/lig_dom"/>
</dbReference>
<dbReference type="FunFam" id="3.40.47.10:FF:000019">
    <property type="entry name" value="Polyketide synthase type I"/>
    <property type="match status" value="1"/>
</dbReference>
<dbReference type="Gene3D" id="3.30.70.3290">
    <property type="match status" value="1"/>
</dbReference>
<dbReference type="InterPro" id="IPR001227">
    <property type="entry name" value="Ac_transferase_dom_sf"/>
</dbReference>
<dbReference type="InterPro" id="IPR014031">
    <property type="entry name" value="Ketoacyl_synth_C"/>
</dbReference>
<dbReference type="Gene3D" id="3.10.129.110">
    <property type="entry name" value="Polyketide synthase dehydratase"/>
    <property type="match status" value="1"/>
</dbReference>
<dbReference type="GO" id="GO:0005737">
    <property type="term" value="C:cytoplasm"/>
    <property type="evidence" value="ECO:0007669"/>
    <property type="project" value="TreeGrafter"/>
</dbReference>
<dbReference type="InterPro" id="IPR050091">
    <property type="entry name" value="PKS_NRPS_Biosynth_Enz"/>
</dbReference>
<evidence type="ECO:0000313" key="18">
    <source>
        <dbReference type="EMBL" id="MBB4895859.1"/>
    </source>
</evidence>
<evidence type="ECO:0000259" key="17">
    <source>
        <dbReference type="PROSITE" id="PS52019"/>
    </source>
</evidence>
<comment type="caution">
    <text evidence="14">Lacks conserved residue(s) required for the propagation of feature annotation.</text>
</comment>
<dbReference type="SUPFAM" id="SSF52777">
    <property type="entry name" value="CoA-dependent acyltransferases"/>
    <property type="match status" value="2"/>
</dbReference>
<dbReference type="GO" id="GO:0031177">
    <property type="term" value="F:phosphopantetheine binding"/>
    <property type="evidence" value="ECO:0007669"/>
    <property type="project" value="InterPro"/>
</dbReference>
<dbReference type="FunFam" id="3.40.50.980:FF:000001">
    <property type="entry name" value="Non-ribosomal peptide synthetase"/>
    <property type="match status" value="1"/>
</dbReference>
<dbReference type="GO" id="GO:0071770">
    <property type="term" value="P:DIM/DIP cell wall layer assembly"/>
    <property type="evidence" value="ECO:0007669"/>
    <property type="project" value="TreeGrafter"/>
</dbReference>
<dbReference type="SMART" id="SM00826">
    <property type="entry name" value="PKS_DH"/>
    <property type="match status" value="1"/>
</dbReference>
<dbReference type="Gene3D" id="3.30.559.30">
    <property type="entry name" value="Nonribosomal peptide synthetase, condensation domain"/>
    <property type="match status" value="1"/>
</dbReference>
<dbReference type="FunFam" id="3.30.559.10:FF:000023">
    <property type="entry name" value="Non-ribosomal peptide synthetase"/>
    <property type="match status" value="1"/>
</dbReference>
<dbReference type="InterPro" id="IPR018201">
    <property type="entry name" value="Ketoacyl_synth_AS"/>
</dbReference>
<feature type="domain" description="Carrier" evidence="15">
    <location>
        <begin position="1252"/>
        <end position="1329"/>
    </location>
</feature>
<dbReference type="Pfam" id="PF00698">
    <property type="entry name" value="Acyl_transf_1"/>
    <property type="match status" value="1"/>
</dbReference>
<proteinExistence type="inferred from homology"/>
<keyword evidence="6" id="KW-0596">Phosphopantetheine</keyword>
<evidence type="ECO:0000256" key="4">
    <source>
        <dbReference type="ARBA" id="ARBA00007380"/>
    </source>
</evidence>
<comment type="similarity">
    <text evidence="12">In the C-terminal section; belongs to the NRP synthetase family.</text>
</comment>
<dbReference type="SUPFAM" id="SSF53901">
    <property type="entry name" value="Thiolase-like"/>
    <property type="match status" value="1"/>
</dbReference>
<evidence type="ECO:0000256" key="5">
    <source>
        <dbReference type="ARBA" id="ARBA00016743"/>
    </source>
</evidence>
<dbReference type="FunFam" id="1.10.1200.10:FF:000005">
    <property type="entry name" value="Nonribosomal peptide synthetase 1"/>
    <property type="match status" value="1"/>
</dbReference>
<dbReference type="Gene3D" id="2.30.38.10">
    <property type="entry name" value="Luciferase, Domain 3"/>
    <property type="match status" value="1"/>
</dbReference>
<dbReference type="InterPro" id="IPR014030">
    <property type="entry name" value="Ketoacyl_synth_N"/>
</dbReference>
<dbReference type="CDD" id="cd19535">
    <property type="entry name" value="Cyc_NRPS"/>
    <property type="match status" value="1"/>
</dbReference>
<evidence type="ECO:0000256" key="1">
    <source>
        <dbReference type="ARBA" id="ARBA00001957"/>
    </source>
</evidence>
<evidence type="ECO:0000256" key="14">
    <source>
        <dbReference type="PROSITE-ProRule" id="PRU01363"/>
    </source>
</evidence>
<dbReference type="GO" id="GO:0004312">
    <property type="term" value="F:fatty acid synthase activity"/>
    <property type="evidence" value="ECO:0007669"/>
    <property type="project" value="TreeGrafter"/>
</dbReference>
<dbReference type="GO" id="GO:0033068">
    <property type="term" value="P:macrolide biosynthetic process"/>
    <property type="evidence" value="ECO:0007669"/>
    <property type="project" value="UniProtKB-ARBA"/>
</dbReference>
<dbReference type="InterPro" id="IPR010071">
    <property type="entry name" value="AA_adenyl_dom"/>
</dbReference>
<dbReference type="InterPro" id="IPR042104">
    <property type="entry name" value="PKS_dehydratase_sf"/>
</dbReference>
<dbReference type="InterPro" id="IPR029058">
    <property type="entry name" value="AB_hydrolase_fold"/>
</dbReference>
<organism evidence="18 19">
    <name type="scientific">Streptomyces olivoverticillatus</name>
    <dbReference type="NCBI Taxonomy" id="66427"/>
    <lineage>
        <taxon>Bacteria</taxon>
        <taxon>Bacillati</taxon>
        <taxon>Actinomycetota</taxon>
        <taxon>Actinomycetes</taxon>
        <taxon>Kitasatosporales</taxon>
        <taxon>Streptomycetaceae</taxon>
        <taxon>Streptomyces</taxon>
    </lineage>
</organism>
<dbReference type="PROSITE" id="PS52004">
    <property type="entry name" value="KS3_2"/>
    <property type="match status" value="1"/>
</dbReference>
<comment type="caution">
    <text evidence="18">The sequence shown here is derived from an EMBL/GenBank/DDBJ whole genome shotgun (WGS) entry which is preliminary data.</text>
</comment>
<dbReference type="Gene3D" id="3.40.366.10">
    <property type="entry name" value="Malonyl-Coenzyme A Acyl Carrier Protein, domain 2"/>
    <property type="match status" value="1"/>
</dbReference>
<evidence type="ECO:0000256" key="13">
    <source>
        <dbReference type="ARBA" id="ARBA00033440"/>
    </source>
</evidence>
<keyword evidence="11" id="KW-0012">Acyltransferase</keyword>
<dbReference type="InterPro" id="IPR016039">
    <property type="entry name" value="Thiolase-like"/>
</dbReference>
<dbReference type="InterPro" id="IPR016036">
    <property type="entry name" value="Malonyl_transacylase_ACP-bd"/>
</dbReference>
<dbReference type="PROSITE" id="PS00606">
    <property type="entry name" value="KS3_1"/>
    <property type="match status" value="1"/>
</dbReference>
<dbReference type="SMART" id="SM00825">
    <property type="entry name" value="PKS_KS"/>
    <property type="match status" value="1"/>
</dbReference>
<evidence type="ECO:0000259" key="16">
    <source>
        <dbReference type="PROSITE" id="PS52004"/>
    </source>
</evidence>
<dbReference type="InterPro" id="IPR049900">
    <property type="entry name" value="PKS_mFAS_DH"/>
</dbReference>
<dbReference type="NCBIfam" id="TIGR01733">
    <property type="entry name" value="AA-adenyl-dom"/>
    <property type="match status" value="1"/>
</dbReference>
<dbReference type="InterPro" id="IPR020807">
    <property type="entry name" value="PKS_DH"/>
</dbReference>
<dbReference type="Pfam" id="PF00501">
    <property type="entry name" value="AMP-binding"/>
    <property type="match status" value="1"/>
</dbReference>
<dbReference type="SUPFAM" id="SSF56801">
    <property type="entry name" value="Acetyl-CoA synthetase-like"/>
    <property type="match status" value="1"/>
</dbReference>
<sequence>MTSRSDDTRQSVLAQSLLEIRRLRAELKKAEQATGAPIAIVGMACRMPGGAQNPDEFWEFLRAGRDGISDIPAERFDADAYYDPTPGTPGKMATRRAGLLPAVDRFDAGFFGVAPREAAWLDPQQRLVLEVGWEALEHAGTNAAALRSSATGVFLGITNSDYGQLLMQQMDPPDLEAYGLTSSASTFAAGRLSYWLGLSGPSMSVDTACSSSLVAVHLACQSLRSGDCTTALAGGVNVLLSPEWFVVLSKANMLAPDGRCKTFDAAADGYVRGEGAGMLVLKRLSDAVADGDRIHAVIRGSAVNQDGRSSGITVPNGKAQQDVVRRALRAASVTAAEVDYVEAHGTGTPLGDPIELRALEAVLGERGDRGPLRVGSVKTNVGHLEPASGIAGLIKLVLALEHEEIPPHRNLGMLNPEISLDEPAIEIPTDVTPWPRTGKPRIAGVSSFGASGTNAHVIVAEAPETRPGAAPTRPMHLLTLSAKSPAALTDLAARYQRTLARAAEGAASDTAVADICFTANTGREHFPHRLGIVGATAAELADSLTTAAGEDWAAAGVRRGHASYGSRPKAVFLFTGQGAQYPAMARTLYETEPVYARVIDRCDEVLTPVLGRSLRSVLDGEDGDSALIHRTEYTQPALFAVEYALAQLWKSWGIEPAAVLGHSVGELVAACVAGVLPAEDGLVLAARRGRLMAELTEPGSMATVFAPAEVVGEAVRPFAAEVSIAAVNGPQSVVVSGAGGAVGELLAELAGQGIKSKLLAVSRAFHSPLMEPMLDRFEREAATIAYAAPRIPLISNVTGKPLTGEGAFTAQYLREHVRAPVQFLAGMNELYGQSYRTFVEVGPAPTLLGMAKRFAPDPGAHAEAAAFLPSLRPGRPDSRVLLDSLGELYVRGFAVNWTGLAGGEDRRKVALPTYPFQRSRHWFRPSSRTPASAATAPAGPSTLLGRRIPSPLDSIQFASRLDADVHPCLADCVVDGLTVVNIGVYLDAALAAAREIGRCGPLVLTDCLVPQSLILDPEQRRPVQLVLQPQDDGSAAYRYYAADQADGEDRWVLHAQGRVAPAAALGASATRAPDPRSVAARLADELPGVDFYRQLWQRKSHLGPSVQWIDHVWHTPGEAVARMRAPQPGETDPYQLHPGLTDASFQLLFACLPPDTPADAVFMLVGIDRFAFHGYDGARELFCHARLLPTSDPAGMLIAEVRLLDADGRLTAEIGGVCLKRADRSSLLRTAPVPTAGRPAADEPVVTRGISTAEPDVQALVTSTVAGALRAPEAELDLHEPLPNLGLDSLMALEVKNALSMRLGISLPLAAFLEGRSIAELGAYVRSLVDGADTGSEEATQDGPPDTSGRVLVHDHAARFEPFAMTDLQQAYLVGRSGAFELGNVSTYFFIEVDVDDLDLDRLTAAFQRMVGRHDMLRAVVDPDGTQRVLADVPPYQPHVVDLTGCTEQEREQRLAEIHREMKHQVFDTAVWPLFDIRATRVDGCRTRLHVGLDALIIDAWSTSLLFREWAAAYRDPDRQLPEPAITYRDYVLATRELQQSPDHAASLEYWRERVKTLPPAPELPLATNPSSLAEPEFTHRSARIEEDGWVRFKHHAANAGVTPSAALCTAYAQVLAAWSKSSHFTLNLLVFNRMPLHPDVESVVGNFSATTLLEVRHSPAEAFTARAEKLQKQLWQDLEHSRVSGVQVLRELNRARGNAAAAGMPVVFASTVNFAARDGATSAGGFAQHLLDMGVNGREVSSQIRTPQVWLDHQVVEDSGGLLLNWDFVAELFPVGMIDAMFDAYVDVLTSLCEDESAWQRPAAVLVPSGQLEVRRQVNASAAPMTDALLHEAFAEHAASDPDRTAVIAPGRTLSYGELDGLSNQLARRLRASGAAPGVLVGVVMEKGWEQVAAVLGVTKSGAAYVPIDAAVPAERLRLLLADAGIALVLTQSWVAERSDWPDGITRLSVDGPGALAESDEPLAPPATTATDLAYVIYTSGSTGVPKGVMIEHAGAVNTIRDVNERFGITSRDRVLALSALNFDLSVYDVFGILSAGGALVLPAADAHREPAAWARLVEDHQVTVWNTVPALMEMYTEHVLAGARDVAPPLRVVMMSGDWIPVALPGRIRRLLPDAGIWSLGGATEASIWSIVHKIERVDPAWASIPYGVPMRNQQFHVLNEALQPCPDWVPGHLHIAGAGLARGYFGDQRRTRAAFIRHPATGERLYRTGDLGRYLPDGTIEFLGREDFQVKIGGYRIELGEVEAALTQQPGVRAAVAVAAGAPRGAKRLVGYVVADRDSELTESGLRHVLGQVLPEYLVPQRIVLLDELPLSANGKVDRAALPHPDGQVGAERRTQPRNDIEEQLAAIWAEFFTTESVGVTDDFFDLGGDSMLAVRLMARIKQHFGRSLPLAVLFTHPTIELLATTLGETDGEHRRSALVPIRTGGTEAPLVLVHPVGGDVLCYAELAGLLGADQPVYALQVPDTGTPLATVADLAAHYVEAVTTALPDGPYRLGGWSMGGVIALEVARRLSAAGAQVGLVAVIDLLEPPGPAPGEVTEAGLLSWFAGDLAGLADSGWNLPPEAFGASHGTDALAVLHERARAADVLPHDIDAETLGRVVQRFCTNARALRAHRPQPYEGTVRFFRAKDGGASVETAKRWLGLLPGDAEVVDVPGDHYSVMRTPQLAVLADELGHAMTVPEGSPNPITSSGLEAL</sequence>
<feature type="domain" description="Carrier" evidence="15">
    <location>
        <begin position="2339"/>
        <end position="2414"/>
    </location>
</feature>
<dbReference type="FunFam" id="3.40.50.12780:FF:000012">
    <property type="entry name" value="Non-ribosomal peptide synthetase"/>
    <property type="match status" value="1"/>
</dbReference>
<dbReference type="CDD" id="cd12114">
    <property type="entry name" value="A_NRPS_TlmIV_like"/>
    <property type="match status" value="1"/>
</dbReference>
<gene>
    <name evidence="18" type="ORF">FHS39_004940</name>
</gene>
<dbReference type="InterPro" id="IPR049552">
    <property type="entry name" value="PKS_DH_N"/>
</dbReference>
<dbReference type="RefSeq" id="WP_184351663.1">
    <property type="nucleotide sequence ID" value="NZ_JACHJH010000010.1"/>
</dbReference>
<evidence type="ECO:0000256" key="10">
    <source>
        <dbReference type="ARBA" id="ARBA00023194"/>
    </source>
</evidence>
<evidence type="ECO:0000256" key="8">
    <source>
        <dbReference type="ARBA" id="ARBA00022598"/>
    </source>
</evidence>
<dbReference type="GO" id="GO:0004315">
    <property type="term" value="F:3-oxoacyl-[acyl-carrier-protein] synthase activity"/>
    <property type="evidence" value="ECO:0007669"/>
    <property type="project" value="InterPro"/>
</dbReference>
<evidence type="ECO:0000256" key="6">
    <source>
        <dbReference type="ARBA" id="ARBA00022450"/>
    </source>
</evidence>
<feature type="domain" description="PKS/mFAS DH" evidence="17">
    <location>
        <begin position="941"/>
        <end position="1228"/>
    </location>
</feature>
<dbReference type="Pfam" id="PF13193">
    <property type="entry name" value="AMP-binding_C"/>
    <property type="match status" value="1"/>
</dbReference>
<comment type="cofactor">
    <cofactor evidence="1">
        <name>pantetheine 4'-phosphate</name>
        <dbReference type="ChEBI" id="CHEBI:47942"/>
    </cofactor>
</comment>
<dbReference type="PROSITE" id="PS52019">
    <property type="entry name" value="PKS_MFAS_DH"/>
    <property type="match status" value="1"/>
</dbReference>
<dbReference type="InterPro" id="IPR014043">
    <property type="entry name" value="Acyl_transferase_dom"/>
</dbReference>
<dbReference type="Pfam" id="PF00109">
    <property type="entry name" value="ketoacyl-synt"/>
    <property type="match status" value="1"/>
</dbReference>
<dbReference type="SMART" id="SM00823">
    <property type="entry name" value="PKS_PP"/>
    <property type="match status" value="2"/>
</dbReference>
<dbReference type="Pfam" id="PF00668">
    <property type="entry name" value="Condensation"/>
    <property type="match status" value="1"/>
</dbReference>
<comment type="similarity">
    <text evidence="4">Belongs to the ATP-dependent AMP-binding enzyme family. MbtB subfamily.</text>
</comment>
<dbReference type="InterPro" id="IPR036736">
    <property type="entry name" value="ACP-like_sf"/>
</dbReference>
<dbReference type="FunFam" id="3.40.366.10:FF:000002">
    <property type="entry name" value="Probable polyketide synthase 2"/>
    <property type="match status" value="1"/>
</dbReference>
<dbReference type="SUPFAM" id="SSF55048">
    <property type="entry name" value="Probable ACP-binding domain of malonyl-CoA ACP transacylase"/>
    <property type="match status" value="1"/>
</dbReference>
<dbReference type="Pfam" id="PF14765">
    <property type="entry name" value="PS-DH"/>
    <property type="match status" value="1"/>
</dbReference>
<dbReference type="FunFam" id="3.30.559.30:FF:000006">
    <property type="entry name" value="Yersiniabactin polyketide/non-ribosomal peptide synthetase"/>
    <property type="match status" value="1"/>
</dbReference>
<dbReference type="InterPro" id="IPR001242">
    <property type="entry name" value="Condensation_dom"/>
</dbReference>
<dbReference type="InterPro" id="IPR020802">
    <property type="entry name" value="TesA-like"/>
</dbReference>
<evidence type="ECO:0000256" key="2">
    <source>
        <dbReference type="ARBA" id="ARBA00004792"/>
    </source>
</evidence>
<evidence type="ECO:0000256" key="7">
    <source>
        <dbReference type="ARBA" id="ARBA00022553"/>
    </source>
</evidence>
<dbReference type="Gene3D" id="3.40.50.980">
    <property type="match status" value="2"/>
</dbReference>
<dbReference type="InterPro" id="IPR020806">
    <property type="entry name" value="PKS_PP-bd"/>
</dbReference>
<dbReference type="Gene3D" id="1.10.1200.10">
    <property type="entry name" value="ACP-like"/>
    <property type="match status" value="2"/>
</dbReference>
<dbReference type="InterPro" id="IPR001031">
    <property type="entry name" value="Thioesterase"/>
</dbReference>
<dbReference type="Pfam" id="PF22621">
    <property type="entry name" value="CurL-like_PKS_C"/>
    <property type="match status" value="1"/>
</dbReference>
<dbReference type="InterPro" id="IPR025110">
    <property type="entry name" value="AMP-bd_C"/>
</dbReference>
<dbReference type="Gene3D" id="3.40.50.1820">
    <property type="entry name" value="alpha/beta hydrolase"/>
    <property type="match status" value="1"/>
</dbReference>
<dbReference type="InterPro" id="IPR049551">
    <property type="entry name" value="PKS_DH_C"/>
</dbReference>
<dbReference type="Gene3D" id="3.30.300.30">
    <property type="match status" value="1"/>
</dbReference>
<dbReference type="PROSITE" id="PS00455">
    <property type="entry name" value="AMP_BINDING"/>
    <property type="match status" value="1"/>
</dbReference>
<dbReference type="Gene3D" id="3.40.47.10">
    <property type="match status" value="1"/>
</dbReference>
<dbReference type="SMART" id="SM00827">
    <property type="entry name" value="PKS_AT"/>
    <property type="match status" value="1"/>
</dbReference>
<dbReference type="Pfam" id="PF21089">
    <property type="entry name" value="PKS_DH_N"/>
    <property type="match status" value="1"/>
</dbReference>
<dbReference type="FunFam" id="3.30.300.30:FF:000010">
    <property type="entry name" value="Enterobactin synthetase component F"/>
    <property type="match status" value="1"/>
</dbReference>
<dbReference type="InterPro" id="IPR016035">
    <property type="entry name" value="Acyl_Trfase/lysoPLipase"/>
</dbReference>
<dbReference type="SUPFAM" id="SSF53474">
    <property type="entry name" value="alpha/beta-Hydrolases"/>
    <property type="match status" value="1"/>
</dbReference>
<dbReference type="SMART" id="SM00824">
    <property type="entry name" value="PKS_TE"/>
    <property type="match status" value="1"/>
</dbReference>
<dbReference type="Pfam" id="PF00975">
    <property type="entry name" value="Thioesterase"/>
    <property type="match status" value="1"/>
</dbReference>
<reference evidence="18 19" key="1">
    <citation type="submission" date="2020-08" db="EMBL/GenBank/DDBJ databases">
        <title>Genomic Encyclopedia of Type Strains, Phase III (KMG-III): the genomes of soil and plant-associated and newly described type strains.</title>
        <authorList>
            <person name="Whitman W."/>
        </authorList>
    </citation>
    <scope>NUCLEOTIDE SEQUENCE [LARGE SCALE GENOMIC DNA]</scope>
    <source>
        <strain evidence="18 19">CECT 3266</strain>
    </source>
</reference>
<dbReference type="InterPro" id="IPR009081">
    <property type="entry name" value="PP-bd_ACP"/>
</dbReference>
<evidence type="ECO:0000256" key="9">
    <source>
        <dbReference type="ARBA" id="ARBA00022679"/>
    </source>
</evidence>
<accession>A0A7W7LTB4</accession>
<name>A0A7W7LTB4_9ACTN</name>
<dbReference type="InterPro" id="IPR057737">
    <property type="entry name" value="Condensation_MtbB-like"/>
</dbReference>
<dbReference type="InterPro" id="IPR020841">
    <property type="entry name" value="PKS_Beta-ketoAc_synthase_dom"/>
</dbReference>
<dbReference type="SUPFAM" id="SSF52151">
    <property type="entry name" value="FabD/lysophospholipase-like"/>
    <property type="match status" value="1"/>
</dbReference>
<evidence type="ECO:0000256" key="3">
    <source>
        <dbReference type="ARBA" id="ARBA00005102"/>
    </source>
</evidence>
<dbReference type="InterPro" id="IPR045851">
    <property type="entry name" value="AMP-bd_C_sf"/>
</dbReference>
<evidence type="ECO:0000256" key="12">
    <source>
        <dbReference type="ARBA" id="ARBA00029443"/>
    </source>
</evidence>
<dbReference type="InterPro" id="IPR023213">
    <property type="entry name" value="CAT-like_dom_sf"/>
</dbReference>
<dbReference type="Gene3D" id="3.30.559.10">
    <property type="entry name" value="Chloramphenicol acetyltransferase-like domain"/>
    <property type="match status" value="1"/>
</dbReference>
<protein>
    <recommendedName>
        <fullName evidence="5">Phenyloxazoline synthase MbtB</fullName>
    </recommendedName>
    <alternativeName>
        <fullName evidence="13">Mycobactin synthetase protein B</fullName>
    </alternativeName>
</protein>